<dbReference type="AlphaFoldDB" id="A0A7S1D2U6"/>
<dbReference type="Gene3D" id="3.80.10.10">
    <property type="entry name" value="Ribonuclease Inhibitor"/>
    <property type="match status" value="1"/>
</dbReference>
<dbReference type="EMBL" id="HBFW01008559">
    <property type="protein sequence ID" value="CAD8934529.1"/>
    <property type="molecule type" value="Transcribed_RNA"/>
</dbReference>
<organism evidence="2">
    <name type="scientific">Cyclophora tenuis</name>
    <name type="common">Marine diatom</name>
    <dbReference type="NCBI Taxonomy" id="216820"/>
    <lineage>
        <taxon>Eukaryota</taxon>
        <taxon>Sar</taxon>
        <taxon>Stramenopiles</taxon>
        <taxon>Ochrophyta</taxon>
        <taxon>Bacillariophyta</taxon>
        <taxon>Fragilariophyceae</taxon>
        <taxon>Fragilariophycidae</taxon>
        <taxon>Cyclophorales</taxon>
        <taxon>Cyclophoraceae</taxon>
        <taxon>Cyclophora</taxon>
    </lineage>
</organism>
<dbReference type="InterPro" id="IPR001611">
    <property type="entry name" value="Leu-rich_rpt"/>
</dbReference>
<dbReference type="Pfam" id="PF13516">
    <property type="entry name" value="LRR_6"/>
    <property type="match status" value="3"/>
</dbReference>
<proteinExistence type="predicted"/>
<evidence type="ECO:0000313" key="2">
    <source>
        <dbReference type="EMBL" id="CAD8934529.1"/>
    </source>
</evidence>
<dbReference type="InterPro" id="IPR032675">
    <property type="entry name" value="LRR_dom_sf"/>
</dbReference>
<keyword evidence="1" id="KW-0677">Repeat</keyword>
<dbReference type="InterPro" id="IPR052201">
    <property type="entry name" value="LRR-containing_regulator"/>
</dbReference>
<reference evidence="2" key="1">
    <citation type="submission" date="2021-01" db="EMBL/GenBank/DDBJ databases">
        <authorList>
            <person name="Corre E."/>
            <person name="Pelletier E."/>
            <person name="Niang G."/>
            <person name="Scheremetjew M."/>
            <person name="Finn R."/>
            <person name="Kale V."/>
            <person name="Holt S."/>
            <person name="Cochrane G."/>
            <person name="Meng A."/>
            <person name="Brown T."/>
            <person name="Cohen L."/>
        </authorList>
    </citation>
    <scope>NUCLEOTIDE SEQUENCE</scope>
    <source>
        <strain evidence="2">ECT3854</strain>
    </source>
</reference>
<evidence type="ECO:0000256" key="1">
    <source>
        <dbReference type="ARBA" id="ARBA00022737"/>
    </source>
</evidence>
<dbReference type="PANTHER" id="PTHR24111">
    <property type="entry name" value="LEUCINE-RICH REPEAT-CONTAINING PROTEIN 34"/>
    <property type="match status" value="1"/>
</dbReference>
<protein>
    <submittedName>
        <fullName evidence="2">Uncharacterized protein</fullName>
    </submittedName>
</protein>
<gene>
    <name evidence="2" type="ORF">CTEN0397_LOCUS5562</name>
</gene>
<accession>A0A7S1D2U6</accession>
<name>A0A7S1D2U6_CYCTE</name>
<sequence length="172" mass="18693">MSMSTERQQQQQQQLQLLDLRYNDICGVQGAQALSTYLSQSSLEILHLEGNELGDEGTEALCKSTTSMSSSLSLRELYLGQNKIGPIGGRALARSLPTLLSRVKKLYLDGNDIGTVGAKAFIDVLEEAMTDNEKVLEKLYVDNNGIAKDEAIRLGAALNSATMIGSSAFYQE</sequence>
<dbReference type="SMART" id="SM00368">
    <property type="entry name" value="LRR_RI"/>
    <property type="match status" value="5"/>
</dbReference>
<dbReference type="PANTHER" id="PTHR24111:SF0">
    <property type="entry name" value="LEUCINE-RICH REPEAT-CONTAINING PROTEIN"/>
    <property type="match status" value="1"/>
</dbReference>
<dbReference type="SUPFAM" id="SSF52047">
    <property type="entry name" value="RNI-like"/>
    <property type="match status" value="1"/>
</dbReference>